<reference evidence="2" key="1">
    <citation type="journal article" date="2022" name="Mol. Ecol. Resour.">
        <title>The genomes of chicory, endive, great burdock and yacon provide insights into Asteraceae palaeo-polyploidization history and plant inulin production.</title>
        <authorList>
            <person name="Fan W."/>
            <person name="Wang S."/>
            <person name="Wang H."/>
            <person name="Wang A."/>
            <person name="Jiang F."/>
            <person name="Liu H."/>
            <person name="Zhao H."/>
            <person name="Xu D."/>
            <person name="Zhang Y."/>
        </authorList>
    </citation>
    <scope>NUCLEOTIDE SEQUENCE [LARGE SCALE GENOMIC DNA]</scope>
    <source>
        <strain evidence="2">cv. Yunnan</strain>
    </source>
</reference>
<gene>
    <name evidence="1" type="ORF">L1987_44253</name>
</gene>
<protein>
    <submittedName>
        <fullName evidence="1">Uncharacterized protein</fullName>
    </submittedName>
</protein>
<evidence type="ECO:0000313" key="2">
    <source>
        <dbReference type="Proteomes" id="UP001056120"/>
    </source>
</evidence>
<sequence length="76" mass="8831">MISILTTLALIHSHPSIRNRNLHALYPRVISHVIGLRHANAVKSSFKITERRFLLKKVKIKISRRKLIQSERSSIH</sequence>
<accession>A0ACB9GPX4</accession>
<comment type="caution">
    <text evidence="1">The sequence shown here is derived from an EMBL/GenBank/DDBJ whole genome shotgun (WGS) entry which is preliminary data.</text>
</comment>
<name>A0ACB9GPX4_9ASTR</name>
<evidence type="ECO:0000313" key="1">
    <source>
        <dbReference type="EMBL" id="KAI3785140.1"/>
    </source>
</evidence>
<dbReference type="Proteomes" id="UP001056120">
    <property type="component" value="Linkage Group LG14"/>
</dbReference>
<keyword evidence="2" id="KW-1185">Reference proteome</keyword>
<reference evidence="1 2" key="2">
    <citation type="journal article" date="2022" name="Mol. Ecol. Resour.">
        <title>The genomes of chicory, endive, great burdock and yacon provide insights into Asteraceae paleo-polyploidization history and plant inulin production.</title>
        <authorList>
            <person name="Fan W."/>
            <person name="Wang S."/>
            <person name="Wang H."/>
            <person name="Wang A."/>
            <person name="Jiang F."/>
            <person name="Liu H."/>
            <person name="Zhao H."/>
            <person name="Xu D."/>
            <person name="Zhang Y."/>
        </authorList>
    </citation>
    <scope>NUCLEOTIDE SEQUENCE [LARGE SCALE GENOMIC DNA]</scope>
    <source>
        <strain evidence="2">cv. Yunnan</strain>
        <tissue evidence="1">Leaves</tissue>
    </source>
</reference>
<dbReference type="EMBL" id="CM042031">
    <property type="protein sequence ID" value="KAI3785140.1"/>
    <property type="molecule type" value="Genomic_DNA"/>
</dbReference>
<proteinExistence type="predicted"/>
<organism evidence="1 2">
    <name type="scientific">Smallanthus sonchifolius</name>
    <dbReference type="NCBI Taxonomy" id="185202"/>
    <lineage>
        <taxon>Eukaryota</taxon>
        <taxon>Viridiplantae</taxon>
        <taxon>Streptophyta</taxon>
        <taxon>Embryophyta</taxon>
        <taxon>Tracheophyta</taxon>
        <taxon>Spermatophyta</taxon>
        <taxon>Magnoliopsida</taxon>
        <taxon>eudicotyledons</taxon>
        <taxon>Gunneridae</taxon>
        <taxon>Pentapetalae</taxon>
        <taxon>asterids</taxon>
        <taxon>campanulids</taxon>
        <taxon>Asterales</taxon>
        <taxon>Asteraceae</taxon>
        <taxon>Asteroideae</taxon>
        <taxon>Heliantheae alliance</taxon>
        <taxon>Millerieae</taxon>
        <taxon>Smallanthus</taxon>
    </lineage>
</organism>